<evidence type="ECO:0000259" key="4">
    <source>
        <dbReference type="Pfam" id="PF13976"/>
    </source>
</evidence>
<feature type="domain" description="Reverse transcriptase Ty1/copia-type" evidence="3">
    <location>
        <begin position="1375"/>
        <end position="1490"/>
    </location>
</feature>
<keyword evidence="2" id="KW-0472">Membrane</keyword>
<dbReference type="InterPro" id="IPR013103">
    <property type="entry name" value="RVT_2"/>
</dbReference>
<dbReference type="Pfam" id="PF13650">
    <property type="entry name" value="Asp_protease_2"/>
    <property type="match status" value="1"/>
</dbReference>
<name>A0A6L2NBJ6_TANCI</name>
<dbReference type="Pfam" id="PF14223">
    <property type="entry name" value="Retrotran_gag_2"/>
    <property type="match status" value="1"/>
</dbReference>
<dbReference type="Gene3D" id="2.40.70.10">
    <property type="entry name" value="Acid Proteases"/>
    <property type="match status" value="1"/>
</dbReference>
<dbReference type="PANTHER" id="PTHR33067">
    <property type="entry name" value="RNA-DIRECTED DNA POLYMERASE-RELATED"/>
    <property type="match status" value="1"/>
</dbReference>
<dbReference type="EMBL" id="BKCJ010008688">
    <property type="protein sequence ID" value="GEU83460.1"/>
    <property type="molecule type" value="Genomic_DNA"/>
</dbReference>
<organism evidence="5">
    <name type="scientific">Tanacetum cinerariifolium</name>
    <name type="common">Dalmatian daisy</name>
    <name type="synonym">Chrysanthemum cinerariifolium</name>
    <dbReference type="NCBI Taxonomy" id="118510"/>
    <lineage>
        <taxon>Eukaryota</taxon>
        <taxon>Viridiplantae</taxon>
        <taxon>Streptophyta</taxon>
        <taxon>Embryophyta</taxon>
        <taxon>Tracheophyta</taxon>
        <taxon>Spermatophyta</taxon>
        <taxon>Magnoliopsida</taxon>
        <taxon>eudicotyledons</taxon>
        <taxon>Gunneridae</taxon>
        <taxon>Pentapetalae</taxon>
        <taxon>asterids</taxon>
        <taxon>campanulids</taxon>
        <taxon>Asterales</taxon>
        <taxon>Asteraceae</taxon>
        <taxon>Asteroideae</taxon>
        <taxon>Anthemideae</taxon>
        <taxon>Anthemidinae</taxon>
        <taxon>Tanacetum</taxon>
    </lineage>
</organism>
<feature type="domain" description="GAG-pre-integrase" evidence="4">
    <location>
        <begin position="1005"/>
        <end position="1077"/>
    </location>
</feature>
<feature type="region of interest" description="Disordered" evidence="1">
    <location>
        <begin position="1148"/>
        <end position="1231"/>
    </location>
</feature>
<evidence type="ECO:0000313" key="5">
    <source>
        <dbReference type="EMBL" id="GEU83460.1"/>
    </source>
</evidence>
<keyword evidence="5" id="KW-0695">RNA-directed DNA polymerase</keyword>
<dbReference type="Pfam" id="PF13976">
    <property type="entry name" value="gag_pre-integrs"/>
    <property type="match status" value="1"/>
</dbReference>
<accession>A0A6L2NBJ6</accession>
<evidence type="ECO:0000259" key="3">
    <source>
        <dbReference type="Pfam" id="PF07727"/>
    </source>
</evidence>
<keyword evidence="2" id="KW-1133">Transmembrane helix</keyword>
<feature type="compositionally biased region" description="Polar residues" evidence="1">
    <location>
        <begin position="1148"/>
        <end position="1163"/>
    </location>
</feature>
<dbReference type="CDD" id="cd00303">
    <property type="entry name" value="retropepsin_like"/>
    <property type="match status" value="1"/>
</dbReference>
<sequence length="1569" mass="176048">MRMEQYLTITDHALWEVIVNGDSASSVALASAEGPIPPKTVKQKLARKNKLKAKSTLMLAIPDEHLLKLHACKDAKSLWEAIKNRFGGNKESKKMQKAILKQNYENFDASSQERLDKPMIAWNNIALIMRNKSDLDTLSMDDLYNNLKVYVSEIKGQSSSSSNSKKVAFVSSDNTSSTNETVNTAHGVSAASSKNQASTASYADNVIFSFFSNQSNTSQTKVDCYNCHRRDGISGYDWSFQAKEELTNFALMAYTSQDKTGVGYDGHVNESEVLNNVVDSCKSDGDDNQVNDRFKKDKGYYAVPSPYIGNYMPLRADLSFAGLDNYVFKSKVGETTTSLPKIETSASKTDSKDENVFESKEVKKTVKPSLEKIKFVNDKNTTVENENKAAKPQMFSQSPREAWERFKEILRACPHHGFIELAQIDTFYNGLNDNDQDSLNAAAGENLLSKTAREALQIIKNKSKVRYSISKPNVSRMNTNSRKNVSKTNDMIDKLADQISTLVDIFAKKVVTPAPVKAIDVLLVVDLMLITIVLILIAINQVFVWLRFKGEFKNEIQNTMKTQQTVLMEQQNAFQNNSQNMLSGFFHNQSSTSGTLPSNTIPNPKGEMKAITTRSGVAYEGPSIPSPKMVMEREAEETTDKEQTNSKEGKLFELAKIPLNMKCSAMLLKKLPEKLGDPGKLLIPCDFPGMDVCHALADLGASINLISLSIWKKLSLPELTPTRMTLELADRSITRPEGVAEDVFVKVGKFHFPTDFVVVDFEADPRVSLILGRSFLRTGRALIDVFEEEITLLVNDEAEILGFFNNSSGGNPASTSERILSDSSPSLTPFKGSDFILEEIEAYLKDESISSKIDHADYDSEGDICLIEKLLNDDPFQLPPMNLKQGEVVKSVGKPYSFWQSVVNAAKQRSHREATSVGTARHVNTVASRPNVNTSLPTTYSYFKAHSPVIDGGFLHLEEMLKEEKLLKKKNNVLFTDTECVVLSPGFKLLDESQVLLKVPRNNKMYSFDLKNVVPVGGLTCLFAKATLDESNLWHRRLGRINFKTMNKLVRGNPVRGLLSELFENDHTCVACQKGKQHKASFVTDTKDETPEILKNFIAGIENQIDHKENLHINFLENKPNVAGTRPNWMFDIDTLAMSMNYQPVFAGNQTNGNAGPKNSETEVANDVGKKSTKVQRMENGVQDPVKEGEKNDQGKDLRDQEEALRKQLEQESERFSSFTTIDPRKERAQRNEFESIFRQDKDANGNSMFTPVSADGYTYVNLGGSIHVNAATLPNVDLPTDPLMPDLEDTIDLQDTRIFSGAYDDEVEGAMADFNNLELTTVVSPIPTTKIYKDHPKEQIIRDPLSALKTRRMTKTSQEHAMVSYIKKQDWLHKSAFLYGTIEEEVYVCQPLSFEDPHFRNKVYKVEKALYGLHQAPKAWYETLSTYLLENGFRRGIIDKTLFIKKDKGDILLVQVYVHDIIFGSTKKSLCTEFEGLMHKKFQMSLWGSSLSSYGCKSCRKMMEFLSAKTITPKVLRLYAVKRIFRYLKGQPKLGLWYPRDSPFDLEAFSDSDYAGASLDRKSTTGGY</sequence>
<evidence type="ECO:0000256" key="2">
    <source>
        <dbReference type="SAM" id="Phobius"/>
    </source>
</evidence>
<feature type="compositionally biased region" description="Basic and acidic residues" evidence="1">
    <location>
        <begin position="1185"/>
        <end position="1215"/>
    </location>
</feature>
<dbReference type="InterPro" id="IPR021109">
    <property type="entry name" value="Peptidase_aspartic_dom_sf"/>
</dbReference>
<keyword evidence="5" id="KW-0808">Transferase</keyword>
<reference evidence="5" key="1">
    <citation type="journal article" date="2019" name="Sci. Rep.">
        <title>Draft genome of Tanacetum cinerariifolium, the natural source of mosquito coil.</title>
        <authorList>
            <person name="Yamashiro T."/>
            <person name="Shiraishi A."/>
            <person name="Satake H."/>
            <person name="Nakayama K."/>
        </authorList>
    </citation>
    <scope>NUCLEOTIDE SEQUENCE</scope>
</reference>
<dbReference type="Pfam" id="PF07727">
    <property type="entry name" value="RVT_2"/>
    <property type="match status" value="1"/>
</dbReference>
<dbReference type="InterPro" id="IPR025724">
    <property type="entry name" value="GAG-pre-integrase_dom"/>
</dbReference>
<protein>
    <submittedName>
        <fullName evidence="5">Reverse transcriptase domain-containing protein</fullName>
    </submittedName>
</protein>
<dbReference type="SUPFAM" id="SSF50630">
    <property type="entry name" value="Acid proteases"/>
    <property type="match status" value="1"/>
</dbReference>
<proteinExistence type="predicted"/>
<dbReference type="GO" id="GO:0003964">
    <property type="term" value="F:RNA-directed DNA polymerase activity"/>
    <property type="evidence" value="ECO:0007669"/>
    <property type="project" value="UniProtKB-KW"/>
</dbReference>
<dbReference type="PANTHER" id="PTHR33067:SF35">
    <property type="entry name" value="ASPARTIC PEPTIDASE DDI1-TYPE DOMAIN-CONTAINING PROTEIN"/>
    <property type="match status" value="1"/>
</dbReference>
<feature type="transmembrane region" description="Helical" evidence="2">
    <location>
        <begin position="521"/>
        <end position="546"/>
    </location>
</feature>
<keyword evidence="5" id="KW-0548">Nucleotidyltransferase</keyword>
<gene>
    <name evidence="5" type="ORF">Tci_055438</name>
</gene>
<keyword evidence="2" id="KW-0812">Transmembrane</keyword>
<comment type="caution">
    <text evidence="5">The sequence shown here is derived from an EMBL/GenBank/DDBJ whole genome shotgun (WGS) entry which is preliminary data.</text>
</comment>
<evidence type="ECO:0000256" key="1">
    <source>
        <dbReference type="SAM" id="MobiDB-lite"/>
    </source>
</evidence>